<feature type="compositionally biased region" description="Basic residues" evidence="1">
    <location>
        <begin position="84"/>
        <end position="97"/>
    </location>
</feature>
<sequence length="757" mass="85034">MASPYEANPYVGHYPQAPTPWFPHPPDMDHATAGYAGEGYYGGLQHGLVPQSGRYPVTHRHEMASASAPSIPYMGPQPPSVRPAIHRSRSSVHRQNFRRPFMPTIDSGDTDEDLHDDEDNSITFTGESSHSSAVQRTRRDRTGSARIQKHSKRDQKRRRRSPESRNQSLAPQVPLPSKEMLGMNERLAKCETAAKEADARQRDFEERVQETESYLKKKIEDTMRAQEEANKTIQIAREAEQAARIEAEQNSGKERRKAMEERAAREREMRMRFDAEETARREARESEARGEIEMMKRAWEQLLHDIKKDMNRVKEQQLAGNVVRDEIGADLQVEATKPPKIAEEASVSPNPSYSPEFPYFQSPDLSRSLPTTERTRPLEPRRRRAQELPPEAPDPPTEEVDEEVELDVDQGTGAESSIESSIGLASSYYSTFRSESRSSWRGGRDWRAEREARRSLRIFREEIIDPICDTLLSLLDAYTPGGRPMDVPSFNPQPPHSSIRAHKVEPVPSGSDPQSYLSGFGTENAETVTPGGNRQFSRGRQALRRPRSQTSNRANETRLQRGESPRAYSLEKFDSLTESGPPGLVKQDPTGIKEVAHELETPDPADLPIASNIKRVPRTEVAKRFRLISSPTLPDAVYGEEAIPPAYPSPEVAFGLSDEENSDPTFKTPPMSFQKRADMEQRTSSESDIKISSKANPPTLSLGVIASVPVDTSFSPFILPLAAKHIAKVTDTGKRVRMLASKHLLSCFQHPSMHRKT</sequence>
<feature type="compositionally biased region" description="Basic and acidic residues" evidence="1">
    <location>
        <begin position="555"/>
        <end position="568"/>
    </location>
</feature>
<reference evidence="2 3" key="1">
    <citation type="journal article" date="2016" name="Sci. Rep.">
        <title>Penicillium arizonense, a new, genome sequenced fungal species, reveals a high chemical diversity in secreted metabolites.</title>
        <authorList>
            <person name="Grijseels S."/>
            <person name="Nielsen J.C."/>
            <person name="Randelovic M."/>
            <person name="Nielsen J."/>
            <person name="Nielsen K.F."/>
            <person name="Workman M."/>
            <person name="Frisvad J.C."/>
        </authorList>
    </citation>
    <scope>NUCLEOTIDE SEQUENCE [LARGE SCALE GENOMIC DNA]</scope>
    <source>
        <strain evidence="2 3">CBS 141311</strain>
    </source>
</reference>
<feature type="compositionally biased region" description="Acidic residues" evidence="1">
    <location>
        <begin position="108"/>
        <end position="120"/>
    </location>
</feature>
<feature type="region of interest" description="Disordered" evidence="1">
    <location>
        <begin position="67"/>
        <end position="180"/>
    </location>
</feature>
<evidence type="ECO:0000313" key="2">
    <source>
        <dbReference type="EMBL" id="OGE51169.1"/>
    </source>
</evidence>
<dbReference type="STRING" id="1835702.A0A1F5LE14"/>
<feature type="compositionally biased region" description="Basic and acidic residues" evidence="1">
    <location>
        <begin position="675"/>
        <end position="691"/>
    </location>
</feature>
<dbReference type="Proteomes" id="UP000177622">
    <property type="component" value="Unassembled WGS sequence"/>
</dbReference>
<gene>
    <name evidence="2" type="ORF">PENARI_c014G10251</name>
</gene>
<dbReference type="RefSeq" id="XP_022486614.1">
    <property type="nucleotide sequence ID" value="XM_022633606.1"/>
</dbReference>
<feature type="region of interest" description="Disordered" evidence="1">
    <location>
        <begin position="649"/>
        <end position="692"/>
    </location>
</feature>
<dbReference type="AlphaFoldDB" id="A0A1F5LE14"/>
<dbReference type="OrthoDB" id="10588955at2759"/>
<evidence type="ECO:0000256" key="1">
    <source>
        <dbReference type="SAM" id="MobiDB-lite"/>
    </source>
</evidence>
<comment type="caution">
    <text evidence="2">The sequence shown here is derived from an EMBL/GenBank/DDBJ whole genome shotgun (WGS) entry which is preliminary data.</text>
</comment>
<accession>A0A1F5LE14</accession>
<feature type="compositionally biased region" description="Polar residues" evidence="1">
    <location>
        <begin position="524"/>
        <end position="538"/>
    </location>
</feature>
<protein>
    <submittedName>
        <fullName evidence="2">Uncharacterized protein</fullName>
    </submittedName>
</protein>
<feature type="compositionally biased region" description="Basic residues" evidence="1">
    <location>
        <begin position="147"/>
        <end position="160"/>
    </location>
</feature>
<organism evidence="2 3">
    <name type="scientific">Penicillium arizonense</name>
    <dbReference type="NCBI Taxonomy" id="1835702"/>
    <lineage>
        <taxon>Eukaryota</taxon>
        <taxon>Fungi</taxon>
        <taxon>Dikarya</taxon>
        <taxon>Ascomycota</taxon>
        <taxon>Pezizomycotina</taxon>
        <taxon>Eurotiomycetes</taxon>
        <taxon>Eurotiomycetidae</taxon>
        <taxon>Eurotiales</taxon>
        <taxon>Aspergillaceae</taxon>
        <taxon>Penicillium</taxon>
    </lineage>
</organism>
<feature type="region of interest" description="Disordered" evidence="1">
    <location>
        <begin position="333"/>
        <end position="403"/>
    </location>
</feature>
<feature type="compositionally biased region" description="Polar residues" evidence="1">
    <location>
        <begin position="121"/>
        <end position="135"/>
    </location>
</feature>
<proteinExistence type="predicted"/>
<dbReference type="GeneID" id="34578340"/>
<evidence type="ECO:0000313" key="3">
    <source>
        <dbReference type="Proteomes" id="UP000177622"/>
    </source>
</evidence>
<dbReference type="EMBL" id="LXJU01000014">
    <property type="protein sequence ID" value="OGE51169.1"/>
    <property type="molecule type" value="Genomic_DNA"/>
</dbReference>
<name>A0A1F5LE14_PENAI</name>
<keyword evidence="3" id="KW-1185">Reference proteome</keyword>
<feature type="region of interest" description="Disordered" evidence="1">
    <location>
        <begin position="485"/>
        <end position="568"/>
    </location>
</feature>
<feature type="region of interest" description="Disordered" evidence="1">
    <location>
        <begin position="244"/>
        <end position="290"/>
    </location>
</feature>